<dbReference type="SUPFAM" id="SSF51604">
    <property type="entry name" value="Enolase C-terminal domain-like"/>
    <property type="match status" value="1"/>
</dbReference>
<dbReference type="SFLD" id="SFLDS00001">
    <property type="entry name" value="Enolase"/>
    <property type="match status" value="1"/>
</dbReference>
<dbReference type="AlphaFoldDB" id="A0A4R1B0F5"/>
<dbReference type="GO" id="GO:0000287">
    <property type="term" value="F:magnesium ion binding"/>
    <property type="evidence" value="ECO:0007669"/>
    <property type="project" value="UniProtKB-ARBA"/>
</dbReference>
<evidence type="ECO:0000256" key="1">
    <source>
        <dbReference type="ARBA" id="ARBA00008031"/>
    </source>
</evidence>
<dbReference type="InterPro" id="IPR036849">
    <property type="entry name" value="Enolase-like_C_sf"/>
</dbReference>
<dbReference type="PANTHER" id="PTHR48073">
    <property type="entry name" value="O-SUCCINYLBENZOATE SYNTHASE-RELATED"/>
    <property type="match status" value="1"/>
</dbReference>
<dbReference type="Pfam" id="PF02746">
    <property type="entry name" value="MR_MLE_N"/>
    <property type="match status" value="1"/>
</dbReference>
<accession>A0A4R1B0F5</accession>
<sequence>MKITAIHLYAIHLPLHVPFVVSYHTYDYMPSVIVKIETDEGIVGYGEAVADEHVTGESWEGVYQILKNTLAPVVMGKNPMEIEKLHDYMNKAIYGAPTAKAAIDIACFDIMGKKLHQPVFQLIGGRYHDEFPITHVLSIAEPEEMAVEAAEMVEQGYRSFKMKVGTNVSLDVKRIQAVLSRVGKEIAIRVDVNQGWRNSATTLTALNQLQGCNLDWVEQPVVADDIDGMVEIKAKSVFPLMIDEGLKGPREMLEIIQKRAADKVNIKLMKCGGIYPAVKLAYQAELAGIECQIGSMVESSIGSAAGFHVAFSKKVIKSVELTGPLKFSKDVGNLHYDVPFIRLTEKPGLGVDVNDEMLKELTVFHESVHLKEENV</sequence>
<evidence type="ECO:0000313" key="9">
    <source>
        <dbReference type="EMBL" id="TCJ05814.1"/>
    </source>
</evidence>
<keyword evidence="3 6" id="KW-0460">Magnesium</keyword>
<name>A0A4R1B0F5_9BACI</name>
<dbReference type="GO" id="GO:0006518">
    <property type="term" value="P:peptide metabolic process"/>
    <property type="evidence" value="ECO:0007669"/>
    <property type="project" value="UniProtKB-ARBA"/>
</dbReference>
<keyword evidence="4 7" id="KW-0413">Isomerase</keyword>
<dbReference type="FunFam" id="3.30.390.10:FF:000009">
    <property type="entry name" value="Hydrophobic dipeptide epimerase"/>
    <property type="match status" value="1"/>
</dbReference>
<proteinExistence type="inferred from homology"/>
<dbReference type="EC" id="5.1.1.-" evidence="7"/>
<evidence type="ECO:0000256" key="6">
    <source>
        <dbReference type="PIRSR" id="PIRSR634603-3"/>
    </source>
</evidence>
<feature type="active site" description="Proton acceptor; specific for (S)-substrate epimerization" evidence="5">
    <location>
        <position position="267"/>
    </location>
</feature>
<dbReference type="InterPro" id="IPR034603">
    <property type="entry name" value="Dipeptide_epimerase"/>
</dbReference>
<dbReference type="STRING" id="1742358.GCA_001439605_03313"/>
<evidence type="ECO:0000313" key="10">
    <source>
        <dbReference type="Proteomes" id="UP000293846"/>
    </source>
</evidence>
<dbReference type="RefSeq" id="WP_131236113.1">
    <property type="nucleotide sequence ID" value="NZ_SJTH01000003.1"/>
</dbReference>
<dbReference type="GO" id="GO:0016855">
    <property type="term" value="F:racemase and epimerase activity, acting on amino acids and derivatives"/>
    <property type="evidence" value="ECO:0007669"/>
    <property type="project" value="UniProtKB-UniRule"/>
</dbReference>
<feature type="binding site" evidence="6">
    <location>
        <position position="243"/>
    </location>
    <ligand>
        <name>Mg(2+)</name>
        <dbReference type="ChEBI" id="CHEBI:18420"/>
    </ligand>
</feature>
<dbReference type="Gene3D" id="3.20.20.120">
    <property type="entry name" value="Enolase-like C-terminal domain"/>
    <property type="match status" value="1"/>
</dbReference>
<evidence type="ECO:0000256" key="5">
    <source>
        <dbReference type="PIRSR" id="PIRSR634603-1"/>
    </source>
</evidence>
<dbReference type="CDD" id="cd03319">
    <property type="entry name" value="L-Ala-DL-Glu_epimerase"/>
    <property type="match status" value="1"/>
</dbReference>
<keyword evidence="10" id="KW-1185">Reference proteome</keyword>
<evidence type="ECO:0000259" key="8">
    <source>
        <dbReference type="SMART" id="SM00922"/>
    </source>
</evidence>
<dbReference type="InterPro" id="IPR013342">
    <property type="entry name" value="Mandelate_racemase_C"/>
</dbReference>
<gene>
    <name evidence="9" type="ORF">E0Y62_03840</name>
</gene>
<protein>
    <recommendedName>
        <fullName evidence="7">Dipeptide epimerase</fullName>
        <ecNumber evidence="7">5.1.1.-</ecNumber>
    </recommendedName>
</protein>
<evidence type="ECO:0000256" key="3">
    <source>
        <dbReference type="ARBA" id="ARBA00022842"/>
    </source>
</evidence>
<dbReference type="Pfam" id="PF13378">
    <property type="entry name" value="MR_MLE_C"/>
    <property type="match status" value="1"/>
</dbReference>
<comment type="similarity">
    <text evidence="1 7">Belongs to the mandelate racemase/muconate lactonizing enzyme family.</text>
</comment>
<dbReference type="Gene3D" id="3.30.390.10">
    <property type="entry name" value="Enolase-like, N-terminal domain"/>
    <property type="match status" value="1"/>
</dbReference>
<feature type="binding site" evidence="6">
    <location>
        <position position="191"/>
    </location>
    <ligand>
        <name>Mg(2+)</name>
        <dbReference type="ChEBI" id="CHEBI:18420"/>
    </ligand>
</feature>
<reference evidence="9 10" key="1">
    <citation type="submission" date="2019-03" db="EMBL/GenBank/DDBJ databases">
        <authorList>
            <person name="Jensen L."/>
            <person name="Storgaard J."/>
            <person name="Sulaj E."/>
            <person name="Schramm A."/>
            <person name="Marshall I.P.G."/>
        </authorList>
    </citation>
    <scope>NUCLEOTIDE SEQUENCE [LARGE SCALE GENOMIC DNA]</scope>
    <source>
        <strain evidence="9 10">2017H2G3</strain>
    </source>
</reference>
<comment type="cofactor">
    <cofactor evidence="6 7">
        <name>Mg(2+)</name>
        <dbReference type="ChEBI" id="CHEBI:18420"/>
    </cofactor>
    <text evidence="6 7">Binds 1 Mg(2+) ion per subunit.</text>
</comment>
<dbReference type="Proteomes" id="UP000293846">
    <property type="component" value="Unassembled WGS sequence"/>
</dbReference>
<dbReference type="SFLD" id="SFLDG00180">
    <property type="entry name" value="muconate_cycloisomerase"/>
    <property type="match status" value="1"/>
</dbReference>
<evidence type="ECO:0000256" key="7">
    <source>
        <dbReference type="RuleBase" id="RU366006"/>
    </source>
</evidence>
<evidence type="ECO:0000256" key="2">
    <source>
        <dbReference type="ARBA" id="ARBA00022723"/>
    </source>
</evidence>
<evidence type="ECO:0000256" key="4">
    <source>
        <dbReference type="ARBA" id="ARBA00023235"/>
    </source>
</evidence>
<dbReference type="PANTHER" id="PTHR48073:SF2">
    <property type="entry name" value="O-SUCCINYLBENZOATE SYNTHASE"/>
    <property type="match status" value="1"/>
</dbReference>
<comment type="caution">
    <text evidence="9">The sequence shown here is derived from an EMBL/GenBank/DDBJ whole genome shotgun (WGS) entry which is preliminary data.</text>
</comment>
<dbReference type="InterPro" id="IPR013341">
    <property type="entry name" value="Mandelate_racemase_N_dom"/>
</dbReference>
<dbReference type="SMART" id="SM00922">
    <property type="entry name" value="MR_MLE"/>
    <property type="match status" value="1"/>
</dbReference>
<dbReference type="OrthoDB" id="9775391at2"/>
<dbReference type="SFLD" id="SFLDF00009">
    <property type="entry name" value="o-succinylbenzoate_synthase"/>
    <property type="match status" value="1"/>
</dbReference>
<dbReference type="EMBL" id="SJTH01000003">
    <property type="protein sequence ID" value="TCJ05814.1"/>
    <property type="molecule type" value="Genomic_DNA"/>
</dbReference>
<keyword evidence="2 6" id="KW-0479">Metal-binding</keyword>
<dbReference type="InterPro" id="IPR029065">
    <property type="entry name" value="Enolase_C-like"/>
</dbReference>
<feature type="binding site" evidence="6">
    <location>
        <position position="218"/>
    </location>
    <ligand>
        <name>Mg(2+)</name>
        <dbReference type="ChEBI" id="CHEBI:18420"/>
    </ligand>
</feature>
<feature type="active site" description="Proton acceptor; specific for (R)-substrate epimerization" evidence="5">
    <location>
        <position position="163"/>
    </location>
</feature>
<organism evidence="9 10">
    <name type="scientific">Cytobacillus praedii</name>
    <dbReference type="NCBI Taxonomy" id="1742358"/>
    <lineage>
        <taxon>Bacteria</taxon>
        <taxon>Bacillati</taxon>
        <taxon>Bacillota</taxon>
        <taxon>Bacilli</taxon>
        <taxon>Bacillales</taxon>
        <taxon>Bacillaceae</taxon>
        <taxon>Cytobacillus</taxon>
    </lineage>
</organism>
<dbReference type="SUPFAM" id="SSF54826">
    <property type="entry name" value="Enolase N-terminal domain-like"/>
    <property type="match status" value="1"/>
</dbReference>
<feature type="domain" description="Mandelate racemase/muconate lactonizing enzyme C-terminal" evidence="8">
    <location>
        <begin position="142"/>
        <end position="239"/>
    </location>
</feature>
<dbReference type="InterPro" id="IPR029017">
    <property type="entry name" value="Enolase-like_N"/>
</dbReference>